<evidence type="ECO:0000313" key="1">
    <source>
        <dbReference type="EMBL" id="MBD1430415.1"/>
    </source>
</evidence>
<reference evidence="1 2" key="1">
    <citation type="submission" date="2020-08" db="EMBL/GenBank/DDBJ databases">
        <title>Sphingobacterium sp. DN04309 isolated from aquaculture water.</title>
        <authorList>
            <person name="Zhang M."/>
        </authorList>
    </citation>
    <scope>NUCLEOTIDE SEQUENCE [LARGE SCALE GENOMIC DNA]</scope>
    <source>
        <strain evidence="1 2">DN04309</strain>
    </source>
</reference>
<evidence type="ECO:0008006" key="3">
    <source>
        <dbReference type="Google" id="ProtNLM"/>
    </source>
</evidence>
<evidence type="ECO:0000313" key="2">
    <source>
        <dbReference type="Proteomes" id="UP000651271"/>
    </source>
</evidence>
<dbReference type="InterPro" id="IPR029058">
    <property type="entry name" value="AB_hydrolase_fold"/>
</dbReference>
<proteinExistence type="predicted"/>
<dbReference type="RefSeq" id="WP_190302597.1">
    <property type="nucleotide sequence ID" value="NZ_JACOIJ010000027.1"/>
</dbReference>
<dbReference type="Proteomes" id="UP000651271">
    <property type="component" value="Unassembled WGS sequence"/>
</dbReference>
<keyword evidence="2" id="KW-1185">Reference proteome</keyword>
<dbReference type="SUPFAM" id="SSF53474">
    <property type="entry name" value="alpha/beta-Hydrolases"/>
    <property type="match status" value="1"/>
</dbReference>
<name>A0ABR7YGL2_9SPHI</name>
<dbReference type="EMBL" id="JACOIJ010000027">
    <property type="protein sequence ID" value="MBD1430415.1"/>
    <property type="molecule type" value="Genomic_DNA"/>
</dbReference>
<sequence length="290" mass="32966">MKLILIHGRAQAAFEPVDLKQKWIKTLKLGLDKSNLSLPISEDDIIFPYYGKLLDQLVTEYDSPVENIIQRGVEGENKDAKFFQDFLLEVAENANISDQEIAVENDAPVIERGIMNWEWVHSIMKAIDKKTSWSEYTLKKFTYDVFLYLTVDAIKEKINKEVISTLDNEPCVVLGHSLGSVVSYNILRDKDDLNVRKFITVGSPLGISAIKKYLKAPIKMPECVANGWYNAYDEGDVVALKALDKKYFNINPSIVNNNNVKNQTDNQHGIEGYLNDKDIALEIYKALTEK</sequence>
<gene>
    <name evidence="1" type="ORF">H8B04_12725</name>
</gene>
<accession>A0ABR7YGL2</accession>
<protein>
    <recommendedName>
        <fullName evidence="3">Alpha/beta hydrolase</fullName>
    </recommendedName>
</protein>
<comment type="caution">
    <text evidence="1">The sequence shown here is derived from an EMBL/GenBank/DDBJ whole genome shotgun (WGS) entry which is preliminary data.</text>
</comment>
<dbReference type="Gene3D" id="3.40.50.1820">
    <property type="entry name" value="alpha/beta hydrolase"/>
    <property type="match status" value="1"/>
</dbReference>
<organism evidence="1 2">
    <name type="scientific">Sphingobacterium litopenaei</name>
    <dbReference type="NCBI Taxonomy" id="2763500"/>
    <lineage>
        <taxon>Bacteria</taxon>
        <taxon>Pseudomonadati</taxon>
        <taxon>Bacteroidota</taxon>
        <taxon>Sphingobacteriia</taxon>
        <taxon>Sphingobacteriales</taxon>
        <taxon>Sphingobacteriaceae</taxon>
        <taxon>Sphingobacterium</taxon>
    </lineage>
</organism>